<evidence type="ECO:0000313" key="1">
    <source>
        <dbReference type="EMBL" id="BAT07484.1"/>
    </source>
</evidence>
<gene>
    <name evidence="1" type="ordered locus">Os09g0326301</name>
    <name evidence="1" type="ORF">OSNPB_090326301</name>
</gene>
<proteinExistence type="predicted"/>
<reference evidence="1 2" key="3">
    <citation type="journal article" date="2013" name="Rice">
        <title>Improvement of the Oryza sativa Nipponbare reference genome using next generation sequence and optical map data.</title>
        <authorList>
            <person name="Kawahara Y."/>
            <person name="de la Bastide M."/>
            <person name="Hamilton J.P."/>
            <person name="Kanamori H."/>
            <person name="McCombie W.R."/>
            <person name="Ouyang S."/>
            <person name="Schwartz D.C."/>
            <person name="Tanaka T."/>
            <person name="Wu J."/>
            <person name="Zhou S."/>
            <person name="Childs K.L."/>
            <person name="Davidson R.M."/>
            <person name="Lin H."/>
            <person name="Quesada-Ocampo L."/>
            <person name="Vaillancourt B."/>
            <person name="Sakai H."/>
            <person name="Lee S.S."/>
            <person name="Kim J."/>
            <person name="Numa H."/>
            <person name="Itoh T."/>
            <person name="Buell C.R."/>
            <person name="Matsumoto T."/>
        </authorList>
    </citation>
    <scope>NUCLEOTIDE SEQUENCE [LARGE SCALE GENOMIC DNA]</scope>
    <source>
        <strain evidence="2">cv. Nipponbare</strain>
    </source>
</reference>
<keyword evidence="2" id="KW-1185">Reference proteome</keyword>
<dbReference type="InParanoid" id="A0A0P0XM90"/>
<dbReference type="AlphaFoldDB" id="A0A0P0XM90"/>
<dbReference type="Proteomes" id="UP000059680">
    <property type="component" value="Chromosome 9"/>
</dbReference>
<dbReference type="EMBL" id="AP014965">
    <property type="protein sequence ID" value="BAT07484.1"/>
    <property type="molecule type" value="Genomic_DNA"/>
</dbReference>
<reference evidence="1 2" key="2">
    <citation type="journal article" date="2013" name="Plant Cell Physiol.">
        <title>Rice Annotation Project Database (RAP-DB): an integrative and interactive database for rice genomics.</title>
        <authorList>
            <person name="Sakai H."/>
            <person name="Lee S.S."/>
            <person name="Tanaka T."/>
            <person name="Numa H."/>
            <person name="Kim J."/>
            <person name="Kawahara Y."/>
            <person name="Wakimoto H."/>
            <person name="Yang C.C."/>
            <person name="Iwamoto M."/>
            <person name="Abe T."/>
            <person name="Yamada Y."/>
            <person name="Muto A."/>
            <person name="Inokuchi H."/>
            <person name="Ikemura T."/>
            <person name="Matsumoto T."/>
            <person name="Sasaki T."/>
            <person name="Itoh T."/>
        </authorList>
    </citation>
    <scope>NUCLEOTIDE SEQUENCE [LARGE SCALE GENOMIC DNA]</scope>
    <source>
        <strain evidence="2">cv. Nipponbare</strain>
    </source>
</reference>
<sequence>MTTDEELRRKTTTYDASSCYIFGWFELQQRSAPAARRVSVARGGGGGASSAVQGKGARGWVRVFRAATGCGCACSLAGYRSGCSWPVGWKSAVLVCGKLAL</sequence>
<organism evidence="1 2">
    <name type="scientific">Oryza sativa subsp. japonica</name>
    <name type="common">Rice</name>
    <dbReference type="NCBI Taxonomy" id="39947"/>
    <lineage>
        <taxon>Eukaryota</taxon>
        <taxon>Viridiplantae</taxon>
        <taxon>Streptophyta</taxon>
        <taxon>Embryophyta</taxon>
        <taxon>Tracheophyta</taxon>
        <taxon>Spermatophyta</taxon>
        <taxon>Magnoliopsida</taxon>
        <taxon>Liliopsida</taxon>
        <taxon>Poales</taxon>
        <taxon>Poaceae</taxon>
        <taxon>BOP clade</taxon>
        <taxon>Oryzoideae</taxon>
        <taxon>Oryzeae</taxon>
        <taxon>Oryzinae</taxon>
        <taxon>Oryza</taxon>
        <taxon>Oryza sativa</taxon>
    </lineage>
</organism>
<accession>A0A0P0XM90</accession>
<dbReference type="PaxDb" id="39947-A0A0P0XM90"/>
<name>A0A0P0XM90_ORYSJ</name>
<reference evidence="2" key="1">
    <citation type="journal article" date="2005" name="Nature">
        <title>The map-based sequence of the rice genome.</title>
        <authorList>
            <consortium name="International rice genome sequencing project (IRGSP)"/>
            <person name="Matsumoto T."/>
            <person name="Wu J."/>
            <person name="Kanamori H."/>
            <person name="Katayose Y."/>
            <person name="Fujisawa M."/>
            <person name="Namiki N."/>
            <person name="Mizuno H."/>
            <person name="Yamamoto K."/>
            <person name="Antonio B.A."/>
            <person name="Baba T."/>
            <person name="Sakata K."/>
            <person name="Nagamura Y."/>
            <person name="Aoki H."/>
            <person name="Arikawa K."/>
            <person name="Arita K."/>
            <person name="Bito T."/>
            <person name="Chiden Y."/>
            <person name="Fujitsuka N."/>
            <person name="Fukunaka R."/>
            <person name="Hamada M."/>
            <person name="Harada C."/>
            <person name="Hayashi A."/>
            <person name="Hijishita S."/>
            <person name="Honda M."/>
            <person name="Hosokawa S."/>
            <person name="Ichikawa Y."/>
            <person name="Idonuma A."/>
            <person name="Iijima M."/>
            <person name="Ikeda M."/>
            <person name="Ikeno M."/>
            <person name="Ito K."/>
            <person name="Ito S."/>
            <person name="Ito T."/>
            <person name="Ito Y."/>
            <person name="Ito Y."/>
            <person name="Iwabuchi A."/>
            <person name="Kamiya K."/>
            <person name="Karasawa W."/>
            <person name="Kurita K."/>
            <person name="Katagiri S."/>
            <person name="Kikuta A."/>
            <person name="Kobayashi H."/>
            <person name="Kobayashi N."/>
            <person name="Machita K."/>
            <person name="Maehara T."/>
            <person name="Masukawa M."/>
            <person name="Mizubayashi T."/>
            <person name="Mukai Y."/>
            <person name="Nagasaki H."/>
            <person name="Nagata Y."/>
            <person name="Naito S."/>
            <person name="Nakashima M."/>
            <person name="Nakama Y."/>
            <person name="Nakamichi Y."/>
            <person name="Nakamura M."/>
            <person name="Meguro A."/>
            <person name="Negishi M."/>
            <person name="Ohta I."/>
            <person name="Ohta T."/>
            <person name="Okamoto M."/>
            <person name="Ono N."/>
            <person name="Saji S."/>
            <person name="Sakaguchi M."/>
            <person name="Sakai K."/>
            <person name="Shibata M."/>
            <person name="Shimokawa T."/>
            <person name="Song J."/>
            <person name="Takazaki Y."/>
            <person name="Terasawa K."/>
            <person name="Tsugane M."/>
            <person name="Tsuji K."/>
            <person name="Ueda S."/>
            <person name="Waki K."/>
            <person name="Yamagata H."/>
            <person name="Yamamoto M."/>
            <person name="Yamamoto S."/>
            <person name="Yamane H."/>
            <person name="Yoshiki S."/>
            <person name="Yoshihara R."/>
            <person name="Yukawa K."/>
            <person name="Zhong H."/>
            <person name="Yano M."/>
            <person name="Yuan Q."/>
            <person name="Ouyang S."/>
            <person name="Liu J."/>
            <person name="Jones K.M."/>
            <person name="Gansberger K."/>
            <person name="Moffat K."/>
            <person name="Hill J."/>
            <person name="Bera J."/>
            <person name="Fadrosh D."/>
            <person name="Jin S."/>
            <person name="Johri S."/>
            <person name="Kim M."/>
            <person name="Overton L."/>
            <person name="Reardon M."/>
            <person name="Tsitrin T."/>
            <person name="Vuong H."/>
            <person name="Weaver B."/>
            <person name="Ciecko A."/>
            <person name="Tallon L."/>
            <person name="Jackson J."/>
            <person name="Pai G."/>
            <person name="Aken S.V."/>
            <person name="Utterback T."/>
            <person name="Reidmuller S."/>
            <person name="Feldblyum T."/>
            <person name="Hsiao J."/>
            <person name="Zismann V."/>
            <person name="Iobst S."/>
            <person name="de Vazeille A.R."/>
            <person name="Buell C.R."/>
            <person name="Ying K."/>
            <person name="Li Y."/>
            <person name="Lu T."/>
            <person name="Huang Y."/>
            <person name="Zhao Q."/>
            <person name="Feng Q."/>
            <person name="Zhang L."/>
            <person name="Zhu J."/>
            <person name="Weng Q."/>
            <person name="Mu J."/>
            <person name="Lu Y."/>
            <person name="Fan D."/>
            <person name="Liu Y."/>
            <person name="Guan J."/>
            <person name="Zhang Y."/>
            <person name="Yu S."/>
            <person name="Liu X."/>
            <person name="Zhang Y."/>
            <person name="Hong G."/>
            <person name="Han B."/>
            <person name="Choisne N."/>
            <person name="Demange N."/>
            <person name="Orjeda G."/>
            <person name="Samain S."/>
            <person name="Cattolico L."/>
            <person name="Pelletier E."/>
            <person name="Couloux A."/>
            <person name="Segurens B."/>
            <person name="Wincker P."/>
            <person name="D'Hont A."/>
            <person name="Scarpelli C."/>
            <person name="Weissenbach J."/>
            <person name="Salanoubat M."/>
            <person name="Quetier F."/>
            <person name="Yu Y."/>
            <person name="Kim H.R."/>
            <person name="Rambo T."/>
            <person name="Currie J."/>
            <person name="Collura K."/>
            <person name="Luo M."/>
            <person name="Yang T."/>
            <person name="Ammiraju J.S.S."/>
            <person name="Engler F."/>
            <person name="Soderlund C."/>
            <person name="Wing R.A."/>
            <person name="Palmer L.E."/>
            <person name="de la Bastide M."/>
            <person name="Spiegel L."/>
            <person name="Nascimento L."/>
            <person name="Zutavern T."/>
            <person name="O'Shaughnessy A."/>
            <person name="Dike S."/>
            <person name="Dedhia N."/>
            <person name="Preston R."/>
            <person name="Balija V."/>
            <person name="McCombie W.R."/>
            <person name="Chow T."/>
            <person name="Chen H."/>
            <person name="Chung M."/>
            <person name="Chen C."/>
            <person name="Shaw J."/>
            <person name="Wu H."/>
            <person name="Hsiao K."/>
            <person name="Chao Y."/>
            <person name="Chu M."/>
            <person name="Cheng C."/>
            <person name="Hour A."/>
            <person name="Lee P."/>
            <person name="Lin S."/>
            <person name="Lin Y."/>
            <person name="Liou J."/>
            <person name="Liu S."/>
            <person name="Hsing Y."/>
            <person name="Raghuvanshi S."/>
            <person name="Mohanty A."/>
            <person name="Bharti A.K."/>
            <person name="Gaur A."/>
            <person name="Gupta V."/>
            <person name="Kumar D."/>
            <person name="Ravi V."/>
            <person name="Vij S."/>
            <person name="Kapur A."/>
            <person name="Khurana P."/>
            <person name="Khurana P."/>
            <person name="Khurana J.P."/>
            <person name="Tyagi A.K."/>
            <person name="Gaikwad K."/>
            <person name="Singh A."/>
            <person name="Dalal V."/>
            <person name="Srivastava S."/>
            <person name="Dixit A."/>
            <person name="Pal A.K."/>
            <person name="Ghazi I.A."/>
            <person name="Yadav M."/>
            <person name="Pandit A."/>
            <person name="Bhargava A."/>
            <person name="Sureshbabu K."/>
            <person name="Batra K."/>
            <person name="Sharma T.R."/>
            <person name="Mohapatra T."/>
            <person name="Singh N.K."/>
            <person name="Messing J."/>
            <person name="Nelson A.B."/>
            <person name="Fuks G."/>
            <person name="Kavchok S."/>
            <person name="Keizer G."/>
            <person name="Linton E."/>
            <person name="Llaca V."/>
            <person name="Song R."/>
            <person name="Tanyolac B."/>
            <person name="Young S."/>
            <person name="Ho-Il K."/>
            <person name="Hahn J.H."/>
            <person name="Sangsakoo G."/>
            <person name="Vanavichit A."/>
            <person name="de Mattos Luiz.A.T."/>
            <person name="Zimmer P.D."/>
            <person name="Malone G."/>
            <person name="Dellagostin O."/>
            <person name="de Oliveira A.C."/>
            <person name="Bevan M."/>
            <person name="Bancroft I."/>
            <person name="Minx P."/>
            <person name="Cordum H."/>
            <person name="Wilson R."/>
            <person name="Cheng Z."/>
            <person name="Jin W."/>
            <person name="Jiang J."/>
            <person name="Leong S.A."/>
            <person name="Iwama H."/>
            <person name="Gojobori T."/>
            <person name="Itoh T."/>
            <person name="Niimura Y."/>
            <person name="Fujii Y."/>
            <person name="Habara T."/>
            <person name="Sakai H."/>
            <person name="Sato Y."/>
            <person name="Wilson G."/>
            <person name="Kumar K."/>
            <person name="McCouch S."/>
            <person name="Juretic N."/>
            <person name="Hoen D."/>
            <person name="Wright S."/>
            <person name="Bruskiewich R."/>
            <person name="Bureau T."/>
            <person name="Miyao A."/>
            <person name="Hirochika H."/>
            <person name="Nishikawa T."/>
            <person name="Kadowaki K."/>
            <person name="Sugiura M."/>
            <person name="Burr B."/>
            <person name="Sasaki T."/>
        </authorList>
    </citation>
    <scope>NUCLEOTIDE SEQUENCE [LARGE SCALE GENOMIC DNA]</scope>
    <source>
        <strain evidence="2">cv. Nipponbare</strain>
    </source>
</reference>
<evidence type="ECO:0000313" key="2">
    <source>
        <dbReference type="Proteomes" id="UP000059680"/>
    </source>
</evidence>
<protein>
    <submittedName>
        <fullName evidence="1">Os09g0326301 protein</fullName>
    </submittedName>
</protein>